<keyword evidence="2" id="KW-1185">Reference proteome</keyword>
<gene>
    <name evidence="1" type="ORF">DEW08_30540</name>
</gene>
<name>A0A2S2D0R8_9PROT</name>
<dbReference type="KEGG" id="azz:DEW08_30540"/>
<proteinExistence type="predicted"/>
<sequence length="151" mass="14962">MLRILQTDIGSVITARAGSAVTSIVAGAAGDNAVVNGLSIDRAALGLPASALVSLLFTATLGAGKTLSIGAYKVQDSADGAAWADFASFGPAGVVATATGSGQVTGKVCLTGARRYVRVVFQPDLSAADTDTAQLVAAWSFGGFDSLPSPT</sequence>
<reference evidence="2" key="1">
    <citation type="submission" date="2018-05" db="EMBL/GenBank/DDBJ databases">
        <title>Azospirillum thermophila sp. nov., a novel isolated from hot spring.</title>
        <authorList>
            <person name="Zhao Z."/>
        </authorList>
    </citation>
    <scope>NUCLEOTIDE SEQUENCE [LARGE SCALE GENOMIC DNA]</scope>
    <source>
        <strain evidence="2">CFH 70021</strain>
        <plasmid evidence="2">unnamed5</plasmid>
    </source>
</reference>
<accession>A0A2S2D0R8</accession>
<dbReference type="Proteomes" id="UP000245629">
    <property type="component" value="Plasmid unnamed5"/>
</dbReference>
<dbReference type="OrthoDB" id="7364607at2"/>
<dbReference type="RefSeq" id="WP_109334587.1">
    <property type="nucleotide sequence ID" value="NZ_CP029360.1"/>
</dbReference>
<organism evidence="1 2">
    <name type="scientific">Azospirillum thermophilum</name>
    <dbReference type="NCBI Taxonomy" id="2202148"/>
    <lineage>
        <taxon>Bacteria</taxon>
        <taxon>Pseudomonadati</taxon>
        <taxon>Pseudomonadota</taxon>
        <taxon>Alphaproteobacteria</taxon>
        <taxon>Rhodospirillales</taxon>
        <taxon>Azospirillaceae</taxon>
        <taxon>Azospirillum</taxon>
    </lineage>
</organism>
<dbReference type="AlphaFoldDB" id="A0A2S2D0R8"/>
<dbReference type="EMBL" id="CP029360">
    <property type="protein sequence ID" value="AWK90354.1"/>
    <property type="molecule type" value="Genomic_DNA"/>
</dbReference>
<geneLocation type="plasmid" evidence="1 2">
    <name>unnamed5</name>
</geneLocation>
<evidence type="ECO:0000313" key="1">
    <source>
        <dbReference type="EMBL" id="AWK90354.1"/>
    </source>
</evidence>
<evidence type="ECO:0000313" key="2">
    <source>
        <dbReference type="Proteomes" id="UP000245629"/>
    </source>
</evidence>
<protein>
    <submittedName>
        <fullName evidence="1">Uncharacterized protein</fullName>
    </submittedName>
</protein>
<keyword evidence="1" id="KW-0614">Plasmid</keyword>